<protein>
    <recommendedName>
        <fullName evidence="3">Uridine kinase</fullName>
    </recommendedName>
</protein>
<name>A0ABQ0AXB6_9FIRM</name>
<comment type="caution">
    <text evidence="1">The sequence shown here is derived from an EMBL/GenBank/DDBJ whole genome shotgun (WGS) entry which is preliminary data.</text>
</comment>
<reference evidence="1 2" key="1">
    <citation type="submission" date="2024-04" db="EMBL/GenBank/DDBJ databases">
        <title>Defined microbial consortia suppress multidrug-resistant proinflammatory Enterobacteriaceae via ecological control.</title>
        <authorList>
            <person name="Furuichi M."/>
            <person name="Kawaguchi T."/>
            <person name="Pust M."/>
            <person name="Yasuma K."/>
            <person name="Plichta D."/>
            <person name="Hasegawa N."/>
            <person name="Ohya T."/>
            <person name="Bhattarai S."/>
            <person name="Sasajima S."/>
            <person name="Aoto Y."/>
            <person name="Tuganbaev T."/>
            <person name="Yaginuma M."/>
            <person name="Ueda M."/>
            <person name="Okahashi N."/>
            <person name="Amafuji K."/>
            <person name="Kiridooshi Y."/>
            <person name="Sugita K."/>
            <person name="Strazar M."/>
            <person name="Skelly A."/>
            <person name="Suda W."/>
            <person name="Hattori M."/>
            <person name="Nakamoto N."/>
            <person name="Caballero S."/>
            <person name="Norman J."/>
            <person name="Olle B."/>
            <person name="Tanoue T."/>
            <person name="Arita M."/>
            <person name="Bucci V."/>
            <person name="Atarashi K."/>
            <person name="Xavier R."/>
            <person name="Honda K."/>
        </authorList>
    </citation>
    <scope>NUCLEOTIDE SEQUENCE [LARGE SCALE GENOMIC DNA]</scope>
    <source>
        <strain evidence="2">f13</strain>
    </source>
</reference>
<dbReference type="Gene3D" id="3.40.50.300">
    <property type="entry name" value="P-loop containing nucleotide triphosphate hydrolases"/>
    <property type="match status" value="1"/>
</dbReference>
<dbReference type="Proteomes" id="UP001600894">
    <property type="component" value="Unassembled WGS sequence"/>
</dbReference>
<gene>
    <name evidence="1" type="ORF">F130042H8_17310</name>
</gene>
<sequence length="354" mass="40937">MKEILLEHFHRYPQMQLQDAVKLLYQSEFGGGHMVTSPEKSLKSLEDEWKGCKGRKPPVVCESIGGGMHRIYIDALNEGLSPDTLNRLFVETANGKGGTREAFEKKLTLLVQCCEQGELPYEKAQAEVYLDLYRSRGCPPVSHSACYCEAYHPAYRVVADCYARYYEAFVKIDQALAEKEMLLISIDGMCAAGKSTMGRILQSVYSCNLFHMDDFFLQPHQRTPKRMNQVGSNVDYERFKEEILDHLGEREGLEYQVYDCKTQTLDHFVKTSWNRLNIVEGSYSQHPYFGDIWDLRFFCEVSPAKQLNRILARNGESMLERFKQEWIPKENDYFAAFGIREKSIRMENNAEKIC</sequence>
<proteinExistence type="predicted"/>
<evidence type="ECO:0000313" key="2">
    <source>
        <dbReference type="Proteomes" id="UP001600894"/>
    </source>
</evidence>
<evidence type="ECO:0008006" key="3">
    <source>
        <dbReference type="Google" id="ProtNLM"/>
    </source>
</evidence>
<dbReference type="SUPFAM" id="SSF52540">
    <property type="entry name" value="P-loop containing nucleoside triphosphate hydrolases"/>
    <property type="match status" value="1"/>
</dbReference>
<dbReference type="EMBL" id="BAABXL010000001">
    <property type="protein sequence ID" value="GAA6268671.1"/>
    <property type="molecule type" value="Genomic_DNA"/>
</dbReference>
<dbReference type="RefSeq" id="WP_390469692.1">
    <property type="nucleotide sequence ID" value="NZ_BAABXL010000001.1"/>
</dbReference>
<dbReference type="InterPro" id="IPR027417">
    <property type="entry name" value="P-loop_NTPase"/>
</dbReference>
<keyword evidence="2" id="KW-1185">Reference proteome</keyword>
<accession>A0ABQ0AXB6</accession>
<evidence type="ECO:0000313" key="1">
    <source>
        <dbReference type="EMBL" id="GAA6268671.1"/>
    </source>
</evidence>
<organism evidence="1 2">
    <name type="scientific">Enterocloster alcoholdehydrogenati</name>
    <dbReference type="NCBI Taxonomy" id="2547410"/>
    <lineage>
        <taxon>Bacteria</taxon>
        <taxon>Bacillati</taxon>
        <taxon>Bacillota</taxon>
        <taxon>Clostridia</taxon>
        <taxon>Lachnospirales</taxon>
        <taxon>Lachnospiraceae</taxon>
        <taxon>Enterocloster</taxon>
    </lineage>
</organism>